<keyword evidence="1" id="KW-0472">Membrane</keyword>
<sequence length="365" mass="38863">MTQLMIIRPVAIAATTVAIALLVISGVQAAQIQTVIVGNPGNQGELSGAGAGGSGTDRICGAVDYWYNIGTFEITAGQYTEFLNAVAATDTYGLYNTDMWNGTFGCKIERTGTTGSYVYSVAVDWADRPVNYVSWGDAVRFANWLHNGQIPGQQDLTTTEDGSYYLNGATSAAALLAVVRAGEATWVIPSEDEWYKAAYHYNDGLTGNYWDYPTKSDIAPTSEAPPGVDMTNGSANYYDSGYSIGSPYFRSTAGAYSAKPSDSPYGTFDQGGNIYEWNEAILSSSTRGLRGGTFETPSIALHAASRSGGVAPADENFHIGFRVADITTSSNVPASSKWGLVILVLLMLIVGGTILAKLQHRFPMC</sequence>
<evidence type="ECO:0000256" key="2">
    <source>
        <dbReference type="SAM" id="SignalP"/>
    </source>
</evidence>
<dbReference type="SUPFAM" id="SSF56436">
    <property type="entry name" value="C-type lectin-like"/>
    <property type="match status" value="1"/>
</dbReference>
<gene>
    <name evidence="4" type="ORF">ACFL27_27305</name>
</gene>
<dbReference type="InterPro" id="IPR051043">
    <property type="entry name" value="Sulfatase_Mod_Factor_Kinase"/>
</dbReference>
<dbReference type="InterPro" id="IPR005532">
    <property type="entry name" value="SUMF_dom"/>
</dbReference>
<evidence type="ECO:0000313" key="4">
    <source>
        <dbReference type="EMBL" id="MFC1853908.1"/>
    </source>
</evidence>
<dbReference type="InterPro" id="IPR042095">
    <property type="entry name" value="SUMF_sf"/>
</dbReference>
<proteinExistence type="predicted"/>
<feature type="domain" description="Sulfatase-modifying factor enzyme-like" evidence="3">
    <location>
        <begin position="67"/>
        <end position="324"/>
    </location>
</feature>
<dbReference type="EMBL" id="JBHPBY010000643">
    <property type="protein sequence ID" value="MFC1853908.1"/>
    <property type="molecule type" value="Genomic_DNA"/>
</dbReference>
<keyword evidence="5" id="KW-1185">Reference proteome</keyword>
<keyword evidence="2" id="KW-0732">Signal</keyword>
<dbReference type="Gene3D" id="3.90.1580.10">
    <property type="entry name" value="paralog of FGE (formylglycine-generating enzyme)"/>
    <property type="match status" value="1"/>
</dbReference>
<dbReference type="PANTHER" id="PTHR23150">
    <property type="entry name" value="SULFATASE MODIFYING FACTOR 1, 2"/>
    <property type="match status" value="1"/>
</dbReference>
<feature type="chain" id="PRO_5047302680" evidence="2">
    <location>
        <begin position="30"/>
        <end position="365"/>
    </location>
</feature>
<evidence type="ECO:0000256" key="1">
    <source>
        <dbReference type="SAM" id="Phobius"/>
    </source>
</evidence>
<dbReference type="InterPro" id="IPR016187">
    <property type="entry name" value="CTDL_fold"/>
</dbReference>
<dbReference type="PANTHER" id="PTHR23150:SF35">
    <property type="entry name" value="BLL6746 PROTEIN"/>
    <property type="match status" value="1"/>
</dbReference>
<comment type="caution">
    <text evidence="4">The sequence shown here is derived from an EMBL/GenBank/DDBJ whole genome shotgun (WGS) entry which is preliminary data.</text>
</comment>
<keyword evidence="1" id="KW-1133">Transmembrane helix</keyword>
<dbReference type="Pfam" id="PF03781">
    <property type="entry name" value="FGE-sulfatase"/>
    <property type="match status" value="1"/>
</dbReference>
<name>A0ABV6Z635_UNCC1</name>
<dbReference type="Proteomes" id="UP001594351">
    <property type="component" value="Unassembled WGS sequence"/>
</dbReference>
<evidence type="ECO:0000259" key="3">
    <source>
        <dbReference type="Pfam" id="PF03781"/>
    </source>
</evidence>
<accession>A0ABV6Z635</accession>
<evidence type="ECO:0000313" key="5">
    <source>
        <dbReference type="Proteomes" id="UP001594351"/>
    </source>
</evidence>
<protein>
    <submittedName>
        <fullName evidence="4">Formylglycine-generating enzyme family protein</fullName>
    </submittedName>
</protein>
<feature type="transmembrane region" description="Helical" evidence="1">
    <location>
        <begin position="338"/>
        <end position="356"/>
    </location>
</feature>
<keyword evidence="1" id="KW-0812">Transmembrane</keyword>
<organism evidence="4 5">
    <name type="scientific">candidate division CSSED10-310 bacterium</name>
    <dbReference type="NCBI Taxonomy" id="2855610"/>
    <lineage>
        <taxon>Bacteria</taxon>
        <taxon>Bacteria division CSSED10-310</taxon>
    </lineage>
</organism>
<reference evidence="4 5" key="1">
    <citation type="submission" date="2024-09" db="EMBL/GenBank/DDBJ databases">
        <title>Laminarin stimulates single cell rates of sulfate reduction while oxygen inhibits transcriptomic activity in coastal marine sediment.</title>
        <authorList>
            <person name="Lindsay M."/>
            <person name="Orcutt B."/>
            <person name="Emerson D."/>
            <person name="Stepanauskas R."/>
            <person name="D'Angelo T."/>
        </authorList>
    </citation>
    <scope>NUCLEOTIDE SEQUENCE [LARGE SCALE GENOMIC DNA]</scope>
    <source>
        <strain evidence="4">SAG AM-311-K15</strain>
    </source>
</reference>
<feature type="signal peptide" evidence="2">
    <location>
        <begin position="1"/>
        <end position="29"/>
    </location>
</feature>